<name>A0A644YYE1_9ZZZZ</name>
<reference evidence="1" key="1">
    <citation type="submission" date="2019-08" db="EMBL/GenBank/DDBJ databases">
        <authorList>
            <person name="Kucharzyk K."/>
            <person name="Murdoch R.W."/>
            <person name="Higgins S."/>
            <person name="Loffler F."/>
        </authorList>
    </citation>
    <scope>NUCLEOTIDE SEQUENCE</scope>
</reference>
<accession>A0A644YYE1</accession>
<protein>
    <submittedName>
        <fullName evidence="1">Uncharacterized protein</fullName>
    </submittedName>
</protein>
<gene>
    <name evidence="1" type="ORF">SDC9_80207</name>
</gene>
<evidence type="ECO:0000313" key="1">
    <source>
        <dbReference type="EMBL" id="MPM33630.1"/>
    </source>
</evidence>
<comment type="caution">
    <text evidence="1">The sequence shown here is derived from an EMBL/GenBank/DDBJ whole genome shotgun (WGS) entry which is preliminary data.</text>
</comment>
<dbReference type="AlphaFoldDB" id="A0A644YYE1"/>
<sequence>MDIRKLGGQADGFAEPEHLVPLLILLVNGEQHQYAIGHHLTVEMVKLLGGGQDGKAVVHRVGKARGVVHLHKVGNHAGGNDDAEHCLRQVGGHGVCFAVLKRLLSENFQRLCAHGA</sequence>
<dbReference type="EMBL" id="VSSQ01006713">
    <property type="protein sequence ID" value="MPM33630.1"/>
    <property type="molecule type" value="Genomic_DNA"/>
</dbReference>
<organism evidence="1">
    <name type="scientific">bioreactor metagenome</name>
    <dbReference type="NCBI Taxonomy" id="1076179"/>
    <lineage>
        <taxon>unclassified sequences</taxon>
        <taxon>metagenomes</taxon>
        <taxon>ecological metagenomes</taxon>
    </lineage>
</organism>
<proteinExistence type="predicted"/>